<gene>
    <name evidence="2" type="ORF">CONPUDRAFT_93405</name>
</gene>
<name>A0A5M3MAP7_CONPW</name>
<dbReference type="RefSeq" id="XP_007774395.1">
    <property type="nucleotide sequence ID" value="XM_007776205.1"/>
</dbReference>
<sequence>MSLRNSTSLQTMSSESSSKTSIFSRSVRRVKKRLSTVSLKSPRRSGGRESGSPPETRSPQADSFTSSSSNLSPLEALLPALASPYPLWIPI</sequence>
<dbReference type="Proteomes" id="UP000053558">
    <property type="component" value="Unassembled WGS sequence"/>
</dbReference>
<dbReference type="KEGG" id="cput:CONPUDRAFT_93405"/>
<evidence type="ECO:0000313" key="3">
    <source>
        <dbReference type="Proteomes" id="UP000053558"/>
    </source>
</evidence>
<comment type="caution">
    <text evidence="2">The sequence shown here is derived from an EMBL/GenBank/DDBJ whole genome shotgun (WGS) entry which is preliminary data.</text>
</comment>
<keyword evidence="3" id="KW-1185">Reference proteome</keyword>
<dbReference type="EMBL" id="JH711588">
    <property type="protein sequence ID" value="EIW75711.1"/>
    <property type="molecule type" value="Genomic_DNA"/>
</dbReference>
<dbReference type="AlphaFoldDB" id="A0A5M3MAP7"/>
<accession>A0A5M3MAP7</accession>
<feature type="compositionally biased region" description="Low complexity" evidence="1">
    <location>
        <begin position="1"/>
        <end position="25"/>
    </location>
</feature>
<feature type="region of interest" description="Disordered" evidence="1">
    <location>
        <begin position="1"/>
        <end position="70"/>
    </location>
</feature>
<proteinExistence type="predicted"/>
<evidence type="ECO:0000313" key="2">
    <source>
        <dbReference type="EMBL" id="EIW75711.1"/>
    </source>
</evidence>
<organism evidence="2 3">
    <name type="scientific">Coniophora puteana (strain RWD-64-598)</name>
    <name type="common">Brown rot fungus</name>
    <dbReference type="NCBI Taxonomy" id="741705"/>
    <lineage>
        <taxon>Eukaryota</taxon>
        <taxon>Fungi</taxon>
        <taxon>Dikarya</taxon>
        <taxon>Basidiomycota</taxon>
        <taxon>Agaricomycotina</taxon>
        <taxon>Agaricomycetes</taxon>
        <taxon>Agaricomycetidae</taxon>
        <taxon>Boletales</taxon>
        <taxon>Coniophorineae</taxon>
        <taxon>Coniophoraceae</taxon>
        <taxon>Coniophora</taxon>
    </lineage>
</organism>
<evidence type="ECO:0000256" key="1">
    <source>
        <dbReference type="SAM" id="MobiDB-lite"/>
    </source>
</evidence>
<dbReference type="GeneID" id="19211581"/>
<protein>
    <submittedName>
        <fullName evidence="2">Uncharacterized protein</fullName>
    </submittedName>
</protein>
<reference evidence="3" key="1">
    <citation type="journal article" date="2012" name="Science">
        <title>The Paleozoic origin of enzymatic lignin decomposition reconstructed from 31 fungal genomes.</title>
        <authorList>
            <person name="Floudas D."/>
            <person name="Binder M."/>
            <person name="Riley R."/>
            <person name="Barry K."/>
            <person name="Blanchette R.A."/>
            <person name="Henrissat B."/>
            <person name="Martinez A.T."/>
            <person name="Otillar R."/>
            <person name="Spatafora J.W."/>
            <person name="Yadav J.S."/>
            <person name="Aerts A."/>
            <person name="Benoit I."/>
            <person name="Boyd A."/>
            <person name="Carlson A."/>
            <person name="Copeland A."/>
            <person name="Coutinho P.M."/>
            <person name="de Vries R.P."/>
            <person name="Ferreira P."/>
            <person name="Findley K."/>
            <person name="Foster B."/>
            <person name="Gaskell J."/>
            <person name="Glotzer D."/>
            <person name="Gorecki P."/>
            <person name="Heitman J."/>
            <person name="Hesse C."/>
            <person name="Hori C."/>
            <person name="Igarashi K."/>
            <person name="Jurgens J.A."/>
            <person name="Kallen N."/>
            <person name="Kersten P."/>
            <person name="Kohler A."/>
            <person name="Kuees U."/>
            <person name="Kumar T.K.A."/>
            <person name="Kuo A."/>
            <person name="LaButti K."/>
            <person name="Larrondo L.F."/>
            <person name="Lindquist E."/>
            <person name="Ling A."/>
            <person name="Lombard V."/>
            <person name="Lucas S."/>
            <person name="Lundell T."/>
            <person name="Martin R."/>
            <person name="McLaughlin D.J."/>
            <person name="Morgenstern I."/>
            <person name="Morin E."/>
            <person name="Murat C."/>
            <person name="Nagy L.G."/>
            <person name="Nolan M."/>
            <person name="Ohm R.A."/>
            <person name="Patyshakuliyeva A."/>
            <person name="Rokas A."/>
            <person name="Ruiz-Duenas F.J."/>
            <person name="Sabat G."/>
            <person name="Salamov A."/>
            <person name="Samejima M."/>
            <person name="Schmutz J."/>
            <person name="Slot J.C."/>
            <person name="St John F."/>
            <person name="Stenlid J."/>
            <person name="Sun H."/>
            <person name="Sun S."/>
            <person name="Syed K."/>
            <person name="Tsang A."/>
            <person name="Wiebenga A."/>
            <person name="Young D."/>
            <person name="Pisabarro A."/>
            <person name="Eastwood D.C."/>
            <person name="Martin F."/>
            <person name="Cullen D."/>
            <person name="Grigoriev I.V."/>
            <person name="Hibbett D.S."/>
        </authorList>
    </citation>
    <scope>NUCLEOTIDE SEQUENCE [LARGE SCALE GENOMIC DNA]</scope>
    <source>
        <strain evidence="3">RWD-64-598 SS2</strain>
    </source>
</reference>